<evidence type="ECO:0000313" key="2">
    <source>
        <dbReference type="EMBL" id="KAK2546766.1"/>
    </source>
</evidence>
<dbReference type="InterPro" id="IPR013087">
    <property type="entry name" value="Znf_C2H2_type"/>
</dbReference>
<dbReference type="PANTHER" id="PTHR31912:SF34">
    <property type="entry name" value="NOTOCHORD-RELATED PROTEIN"/>
    <property type="match status" value="1"/>
</dbReference>
<protein>
    <recommendedName>
        <fullName evidence="1">C2H2-type domain-containing protein</fullName>
    </recommendedName>
</protein>
<accession>A0AAD9UR18</accession>
<gene>
    <name evidence="2" type="ORF">P5673_033591</name>
</gene>
<dbReference type="Proteomes" id="UP001249851">
    <property type="component" value="Unassembled WGS sequence"/>
</dbReference>
<dbReference type="AlphaFoldDB" id="A0AAD9UR18"/>
<reference evidence="2" key="2">
    <citation type="journal article" date="2023" name="Science">
        <title>Genomic signatures of disease resistance in endangered staghorn corals.</title>
        <authorList>
            <person name="Vollmer S.V."/>
            <person name="Selwyn J.D."/>
            <person name="Despard B.A."/>
            <person name="Roesel C.L."/>
        </authorList>
    </citation>
    <scope>NUCLEOTIDE SEQUENCE</scope>
    <source>
        <strain evidence="2">K2</strain>
    </source>
</reference>
<dbReference type="EMBL" id="JARQWQ010000290">
    <property type="protein sequence ID" value="KAK2546766.1"/>
    <property type="molecule type" value="Genomic_DNA"/>
</dbReference>
<evidence type="ECO:0000259" key="1">
    <source>
        <dbReference type="PROSITE" id="PS00028"/>
    </source>
</evidence>
<evidence type="ECO:0000313" key="3">
    <source>
        <dbReference type="Proteomes" id="UP001249851"/>
    </source>
</evidence>
<dbReference type="PROSITE" id="PS00028">
    <property type="entry name" value="ZINC_FINGER_C2H2_1"/>
    <property type="match status" value="1"/>
</dbReference>
<name>A0AAD9UR18_ACRCE</name>
<feature type="domain" description="C2H2-type" evidence="1">
    <location>
        <begin position="37"/>
        <end position="60"/>
    </location>
</feature>
<feature type="non-terminal residue" evidence="2">
    <location>
        <position position="1"/>
    </location>
</feature>
<comment type="caution">
    <text evidence="2">The sequence shown here is derived from an EMBL/GenBank/DDBJ whole genome shotgun (WGS) entry which is preliminary data.</text>
</comment>
<proteinExistence type="predicted"/>
<organism evidence="2 3">
    <name type="scientific">Acropora cervicornis</name>
    <name type="common">Staghorn coral</name>
    <dbReference type="NCBI Taxonomy" id="6130"/>
    <lineage>
        <taxon>Eukaryota</taxon>
        <taxon>Metazoa</taxon>
        <taxon>Cnidaria</taxon>
        <taxon>Anthozoa</taxon>
        <taxon>Hexacorallia</taxon>
        <taxon>Scleractinia</taxon>
        <taxon>Astrocoeniina</taxon>
        <taxon>Acroporidae</taxon>
        <taxon>Acropora</taxon>
    </lineage>
</organism>
<reference evidence="2" key="1">
    <citation type="journal article" date="2023" name="G3 (Bethesda)">
        <title>Whole genome assembly and annotation of the endangered Caribbean coral Acropora cervicornis.</title>
        <authorList>
            <person name="Selwyn J.D."/>
            <person name="Vollmer S.V."/>
        </authorList>
    </citation>
    <scope>NUCLEOTIDE SEQUENCE</scope>
    <source>
        <strain evidence="2">K2</strain>
    </source>
</reference>
<keyword evidence="3" id="KW-1185">Reference proteome</keyword>
<dbReference type="PANTHER" id="PTHR31912">
    <property type="entry name" value="IP13529P"/>
    <property type="match status" value="1"/>
</dbReference>
<sequence length="897" mass="102726">TGIEGPARDWDRAIFLHLLLTHINSSHNDDSHFSAYCGIDKCNSNFCKANSFTKHVRGKHSAYLYSSRETLCLETKENGTGLWYVDVESSANAITSHNTSISTSYDSENWDITFENNLSQIAIPDDIQEPNSPVMATSFGNNCQLSLEEPLTDLTAKYLFKIKEENRLTQSTVQKIAMCTADLFSVACRRLKRKVDQSLEDANIEDVPGLDAVFGEFIYPFEDLQTICMTSQFQRHEFLSYVEPVKKVLETTRAFKRVKNKIRCIQVEKVFYYIPLLKTLQEQLKFKEILQMVFAENKTDTAAGYLEDFNDGIFVRYHPLFSTDENALKLLIYYDDVNVANPMTNKIHSLGMFYYQLANIKPAYRGKLKSIHLFAICKKPYIKEFGLNEILKPLVKDLKELGGDNGYPFDIGGGVVYLRGAVLAGIADTPASQAFGCFKEGVGGAKRKCRHCMTTWEKMQEHFLEEDFLLRDSTQHEQQLSVIENAGSQYLRTFFSKQYGINGVPAMLEAPYYDVTKQLPQDIMHIFLEGILGYEMKFLLKYLIENRLITLHDLNQRINDFAYGYSETKDKPAPIKESDLDFKSCSNLGQSACQMWLLSCMLPLLMYGKIDCSDPHWTTYLSLLELMGICFAYKVSLSSIINLKRLIKEHLTSFKKVYPNARILPKQHYLVHLPTQIMMFGPLIRTWCMRFEGKHSYFKNMARTIKNFKNLPLSLAQRYQSMEGAAFVQIDQESAALCPILSDDIVLGKGRMLMGHDKEYAINTITRFYELQKRDPADTIQVFQYNSLTVHGTLYKPGSNNFVLVSLSESSAGLPQFGKLTKIWFVPYNNPFFVVMFMNTDSFCESLNAFEISEPQTAQGYDVVSHSDLFHYRVYHGHKQSDTDKLYIVCRESPDLL</sequence>